<dbReference type="Gramene" id="ONIVA12G16990.1">
    <property type="protein sequence ID" value="ONIVA12G16990.1"/>
    <property type="gene ID" value="ONIVA12G16990"/>
</dbReference>
<evidence type="ECO:0000313" key="3">
    <source>
        <dbReference type="Proteomes" id="UP000006591"/>
    </source>
</evidence>
<dbReference type="Proteomes" id="UP000006591">
    <property type="component" value="Chromosome 12"/>
</dbReference>
<dbReference type="HOGENOM" id="CLU_2501776_0_0_1"/>
<keyword evidence="3" id="KW-1185">Reference proteome</keyword>
<feature type="chain" id="PRO_5002363930" evidence="1">
    <location>
        <begin position="19"/>
        <end position="86"/>
    </location>
</feature>
<feature type="signal peptide" evidence="1">
    <location>
        <begin position="1"/>
        <end position="18"/>
    </location>
</feature>
<dbReference type="EnsemblPlants" id="ONIVA12G16990.1">
    <property type="protein sequence ID" value="ONIVA12G16990.1"/>
    <property type="gene ID" value="ONIVA12G16990"/>
</dbReference>
<evidence type="ECO:0000313" key="2">
    <source>
        <dbReference type="EnsemblPlants" id="ONIVA12G16990.1"/>
    </source>
</evidence>
<dbReference type="AlphaFoldDB" id="A0A0E0JC50"/>
<name>A0A0E0JC50_ORYNI</name>
<protein>
    <submittedName>
        <fullName evidence="2">Uncharacterized protein</fullName>
    </submittedName>
</protein>
<accession>A0A0E0JC50</accession>
<keyword evidence="1" id="KW-0732">Signal</keyword>
<proteinExistence type="predicted"/>
<organism evidence="2">
    <name type="scientific">Oryza nivara</name>
    <name type="common">Indian wild rice</name>
    <name type="synonym">Oryza sativa f. spontanea</name>
    <dbReference type="NCBI Taxonomy" id="4536"/>
    <lineage>
        <taxon>Eukaryota</taxon>
        <taxon>Viridiplantae</taxon>
        <taxon>Streptophyta</taxon>
        <taxon>Embryophyta</taxon>
        <taxon>Tracheophyta</taxon>
        <taxon>Spermatophyta</taxon>
        <taxon>Magnoliopsida</taxon>
        <taxon>Liliopsida</taxon>
        <taxon>Poales</taxon>
        <taxon>Poaceae</taxon>
        <taxon>BOP clade</taxon>
        <taxon>Oryzoideae</taxon>
        <taxon>Oryzeae</taxon>
        <taxon>Oryzinae</taxon>
        <taxon>Oryza</taxon>
    </lineage>
</organism>
<reference evidence="2" key="2">
    <citation type="submission" date="2018-04" db="EMBL/GenBank/DDBJ databases">
        <title>OnivRS2 (Oryza nivara Reference Sequence Version 2).</title>
        <authorList>
            <person name="Zhang J."/>
            <person name="Kudrna D."/>
            <person name="Lee S."/>
            <person name="Talag J."/>
            <person name="Rajasekar S."/>
            <person name="Welchert J."/>
            <person name="Hsing Y.-I."/>
            <person name="Wing R.A."/>
        </authorList>
    </citation>
    <scope>NUCLEOTIDE SEQUENCE [LARGE SCALE GENOMIC DNA]</scope>
    <source>
        <strain evidence="2">SL10</strain>
    </source>
</reference>
<reference evidence="2" key="1">
    <citation type="submission" date="2015-04" db="UniProtKB">
        <authorList>
            <consortium name="EnsemblPlants"/>
        </authorList>
    </citation>
    <scope>IDENTIFICATION</scope>
    <source>
        <strain evidence="2">SL10</strain>
    </source>
</reference>
<sequence length="86" mass="9383">MQNLCMCHAACIVTIVTCLYKMIQNLPLICAANRTGGRRKQWMHGSLSGEAVGMGAMSWLLAGVQQSRQHPMSTTVSPVSLCKYPD</sequence>
<evidence type="ECO:0000256" key="1">
    <source>
        <dbReference type="SAM" id="SignalP"/>
    </source>
</evidence>